<accession>A0A6C0EST9</accession>
<organism evidence="1">
    <name type="scientific">viral metagenome</name>
    <dbReference type="NCBI Taxonomy" id="1070528"/>
    <lineage>
        <taxon>unclassified sequences</taxon>
        <taxon>metagenomes</taxon>
        <taxon>organismal metagenomes</taxon>
    </lineage>
</organism>
<sequence>MSKYKNEILKKSWKPIHYLKNENVCVQQLTFYKIVHFEI</sequence>
<dbReference type="EMBL" id="MN738933">
    <property type="protein sequence ID" value="QHT32246.1"/>
    <property type="molecule type" value="Genomic_DNA"/>
</dbReference>
<dbReference type="AlphaFoldDB" id="A0A6C0EST9"/>
<proteinExistence type="predicted"/>
<name>A0A6C0EST9_9ZZZZ</name>
<reference evidence="1" key="1">
    <citation type="journal article" date="2020" name="Nature">
        <title>Giant virus diversity and host interactions through global metagenomics.</title>
        <authorList>
            <person name="Schulz F."/>
            <person name="Roux S."/>
            <person name="Paez-Espino D."/>
            <person name="Jungbluth S."/>
            <person name="Walsh D.A."/>
            <person name="Denef V.J."/>
            <person name="McMahon K.D."/>
            <person name="Konstantinidis K.T."/>
            <person name="Eloe-Fadrosh E.A."/>
            <person name="Kyrpides N.C."/>
            <person name="Woyke T."/>
        </authorList>
    </citation>
    <scope>NUCLEOTIDE SEQUENCE</scope>
    <source>
        <strain evidence="1">GVMAG-M-3300009159-65</strain>
    </source>
</reference>
<evidence type="ECO:0000313" key="1">
    <source>
        <dbReference type="EMBL" id="QHT32246.1"/>
    </source>
</evidence>
<protein>
    <submittedName>
        <fullName evidence="1">Uncharacterized protein</fullName>
    </submittedName>
</protein>